<protein>
    <recommendedName>
        <fullName evidence="4">beta-mannosidase</fullName>
        <ecNumber evidence="4">3.2.1.25</ecNumber>
    </recommendedName>
    <alternativeName>
        <fullName evidence="10">Mannanase</fullName>
    </alternativeName>
</protein>
<keyword evidence="7" id="KW-0325">Glycoprotein</keyword>
<feature type="signal peptide" evidence="11">
    <location>
        <begin position="1"/>
        <end position="21"/>
    </location>
</feature>
<feature type="domain" description="Beta-mannosidase Ig-fold" evidence="12">
    <location>
        <begin position="846"/>
        <end position="921"/>
    </location>
</feature>
<evidence type="ECO:0000313" key="15">
    <source>
        <dbReference type="Proteomes" id="UP001347796"/>
    </source>
</evidence>
<keyword evidence="6" id="KW-0378">Hydrolase</keyword>
<dbReference type="GO" id="GO:0004567">
    <property type="term" value="F:beta-mannosidase activity"/>
    <property type="evidence" value="ECO:0007669"/>
    <property type="project" value="UniProtKB-EC"/>
</dbReference>
<dbReference type="FunFam" id="3.20.20.80:FF:000050">
    <property type="entry name" value="Beta-mannosidase B"/>
    <property type="match status" value="1"/>
</dbReference>
<dbReference type="Pfam" id="PF22666">
    <property type="entry name" value="Glyco_hydro_2_N2"/>
    <property type="match status" value="1"/>
</dbReference>
<keyword evidence="5 11" id="KW-0732">Signal</keyword>
<evidence type="ECO:0000259" key="13">
    <source>
        <dbReference type="Pfam" id="PF22666"/>
    </source>
</evidence>
<dbReference type="EMBL" id="JAZGQO010000007">
    <property type="protein sequence ID" value="KAK6181472.1"/>
    <property type="molecule type" value="Genomic_DNA"/>
</dbReference>
<dbReference type="InterPro" id="IPR050887">
    <property type="entry name" value="Beta-mannosidase_GH2"/>
</dbReference>
<dbReference type="PANTHER" id="PTHR43730">
    <property type="entry name" value="BETA-MANNOSIDASE"/>
    <property type="match status" value="1"/>
</dbReference>
<evidence type="ECO:0000256" key="3">
    <source>
        <dbReference type="ARBA" id="ARBA00007401"/>
    </source>
</evidence>
<dbReference type="Gene3D" id="2.60.120.260">
    <property type="entry name" value="Galactose-binding domain-like"/>
    <property type="match status" value="1"/>
</dbReference>
<dbReference type="Proteomes" id="UP001347796">
    <property type="component" value="Unassembled WGS sequence"/>
</dbReference>
<dbReference type="FunFam" id="2.60.120.260:FF:000060">
    <property type="entry name" value="Probable beta-mannosidase"/>
    <property type="match status" value="1"/>
</dbReference>
<evidence type="ECO:0000256" key="9">
    <source>
        <dbReference type="ARBA" id="ARBA00023295"/>
    </source>
</evidence>
<dbReference type="InterPro" id="IPR008979">
    <property type="entry name" value="Galactose-bd-like_sf"/>
</dbReference>
<keyword evidence="15" id="KW-1185">Reference proteome</keyword>
<dbReference type="Pfam" id="PF17753">
    <property type="entry name" value="Ig_mannosidase"/>
    <property type="match status" value="1"/>
</dbReference>
<comment type="catalytic activity">
    <reaction evidence="1">
        <text>Hydrolysis of terminal, non-reducing beta-D-mannose residues in beta-D-mannosides.</text>
        <dbReference type="EC" id="3.2.1.25"/>
    </reaction>
</comment>
<name>A0AAN8JNN3_PATCE</name>
<accession>A0AAN8JNN3</accession>
<reference evidence="14 15" key="1">
    <citation type="submission" date="2024-01" db="EMBL/GenBank/DDBJ databases">
        <title>The genome of the rayed Mediterranean limpet Patella caerulea (Linnaeus, 1758).</title>
        <authorList>
            <person name="Anh-Thu Weber A."/>
            <person name="Halstead-Nussloch G."/>
        </authorList>
    </citation>
    <scope>NUCLEOTIDE SEQUENCE [LARGE SCALE GENOMIC DNA]</scope>
    <source>
        <strain evidence="14">AATW-2023a</strain>
        <tissue evidence="14">Whole specimen</tissue>
    </source>
</reference>
<dbReference type="InterPro" id="IPR041625">
    <property type="entry name" value="Beta-mannosidase_Ig"/>
</dbReference>
<dbReference type="InterPro" id="IPR054593">
    <property type="entry name" value="Beta-mannosidase-like_N2"/>
</dbReference>
<dbReference type="PANTHER" id="PTHR43730:SF1">
    <property type="entry name" value="BETA-MANNOSIDASE"/>
    <property type="match status" value="1"/>
</dbReference>
<sequence>MVTHLIKLHFILFIISHLVHSYLYQNLNGQWQIEDSKGKYNISGDVPGGIYTALIKNNIIGDPFYRDNDIKYRWIALENWTYSRNFDISIGDLKLYNIHLVAEGLDTFASLSINGMTLGSTDNMFIKYIFDIRNLLQEGKNTITIDFTSAVTMAEYLNNQSAYSLPSICPPEYHGFCHYNFIRKFEYSFSWDWGPAFPSQGIWKNIYIEKFLLPKLNSISVLPLKIGDEWSIEVDVYIDVPGEITISGEITTILEGTTLPKHVQTINITPYPQNYHYEILIPKDVEIGLWWPTGYGDQTVYTVSVILSIINTTETSNKSKTIGFRTVELVQDPVSDSYNFGASFYFRVNGVPIFLKGANWVPPDMFLERITEERISILLQSVVEANMNVLTIPGLAVYEADYFYEMTNRLGIMLIEGLMFCDAVYPTTKPFLGSVTTEVTQQVRRLKNHPSIIAWGFNDEDEVLISENWLNLTNIEIYKQDYIKLFIDTIRPIVVSEDTTRPWIPSSPSDGIYTKDNHWIANDCQSELYGDVHFYDYSSDMWNVTSYPTPRFASEYGLISWCEYETLETVLKDSDMDLFSDMCIHRTHHPQGAQQMYDECKSHMALPNSSDTVQNFKDMIYVTQINHALMMRFQTEHFRRSQNHLDLVDGKGNTMGAIFWFLADVWQAPTWSSIDFNLKWKMLHYYAKRFFSPTIISPYLEGENLHIYIVNDELPSIEERHSTTNRLQFRPMTPLEIVKKFPSNRIEDILMKTEQAIHGNVTMEMYNWATFTPLKTWNIPFKLNHTTGSVFQRPINEVQSDAGCVQNKSCFLYFYLNSKSNPTSTSWLPLTYFTHTHGVILKANIQIKNVIATSATKFTINLATNNIAPFVWINAYNISGRFSDNGFLMKDPTLHLTFTAWQPVGLDTFNKSLTVKSLMDIYK</sequence>
<proteinExistence type="inferred from homology"/>
<evidence type="ECO:0000256" key="5">
    <source>
        <dbReference type="ARBA" id="ARBA00022729"/>
    </source>
</evidence>
<evidence type="ECO:0000256" key="7">
    <source>
        <dbReference type="ARBA" id="ARBA00023180"/>
    </source>
</evidence>
<dbReference type="Gene3D" id="2.60.40.10">
    <property type="entry name" value="Immunoglobulins"/>
    <property type="match status" value="2"/>
</dbReference>
<feature type="chain" id="PRO_5042959437" description="beta-mannosidase" evidence="11">
    <location>
        <begin position="22"/>
        <end position="923"/>
    </location>
</feature>
<comment type="subcellular location">
    <subcellularLocation>
        <location evidence="2">Lysosome</location>
    </subcellularLocation>
</comment>
<evidence type="ECO:0000256" key="1">
    <source>
        <dbReference type="ARBA" id="ARBA00000829"/>
    </source>
</evidence>
<dbReference type="SUPFAM" id="SSF49303">
    <property type="entry name" value="beta-Galactosidase/glucuronidase domain"/>
    <property type="match status" value="1"/>
</dbReference>
<dbReference type="InterPro" id="IPR036156">
    <property type="entry name" value="Beta-gal/glucu_dom_sf"/>
</dbReference>
<keyword evidence="9" id="KW-0326">Glycosidase</keyword>
<dbReference type="InterPro" id="IPR017853">
    <property type="entry name" value="GH"/>
</dbReference>
<evidence type="ECO:0000313" key="14">
    <source>
        <dbReference type="EMBL" id="KAK6181472.1"/>
    </source>
</evidence>
<dbReference type="GO" id="GO:0006516">
    <property type="term" value="P:glycoprotein catabolic process"/>
    <property type="evidence" value="ECO:0007669"/>
    <property type="project" value="TreeGrafter"/>
</dbReference>
<evidence type="ECO:0000256" key="8">
    <source>
        <dbReference type="ARBA" id="ARBA00023228"/>
    </source>
</evidence>
<dbReference type="SUPFAM" id="SSF49785">
    <property type="entry name" value="Galactose-binding domain-like"/>
    <property type="match status" value="1"/>
</dbReference>
<dbReference type="SUPFAM" id="SSF51445">
    <property type="entry name" value="(Trans)glycosidases"/>
    <property type="match status" value="1"/>
</dbReference>
<keyword evidence="8" id="KW-0458">Lysosome</keyword>
<evidence type="ECO:0000259" key="12">
    <source>
        <dbReference type="Pfam" id="PF17753"/>
    </source>
</evidence>
<evidence type="ECO:0000256" key="6">
    <source>
        <dbReference type="ARBA" id="ARBA00022801"/>
    </source>
</evidence>
<dbReference type="GO" id="GO:0005764">
    <property type="term" value="C:lysosome"/>
    <property type="evidence" value="ECO:0007669"/>
    <property type="project" value="UniProtKB-SubCell"/>
</dbReference>
<comment type="similarity">
    <text evidence="3">Belongs to the glycosyl hydrolase 2 family.</text>
</comment>
<dbReference type="Gene3D" id="3.20.20.80">
    <property type="entry name" value="Glycosidases"/>
    <property type="match status" value="1"/>
</dbReference>
<gene>
    <name evidence="14" type="ORF">SNE40_009315</name>
</gene>
<dbReference type="AlphaFoldDB" id="A0AAN8JNN3"/>
<dbReference type="InterPro" id="IPR013783">
    <property type="entry name" value="Ig-like_fold"/>
</dbReference>
<evidence type="ECO:0000256" key="4">
    <source>
        <dbReference type="ARBA" id="ARBA00012754"/>
    </source>
</evidence>
<evidence type="ECO:0000256" key="11">
    <source>
        <dbReference type="SAM" id="SignalP"/>
    </source>
</evidence>
<comment type="caution">
    <text evidence="14">The sequence shown here is derived from an EMBL/GenBank/DDBJ whole genome shotgun (WGS) entry which is preliminary data.</text>
</comment>
<evidence type="ECO:0000256" key="10">
    <source>
        <dbReference type="ARBA" id="ARBA00033445"/>
    </source>
</evidence>
<feature type="domain" description="Beta-mannosidase-like galactose-binding" evidence="13">
    <location>
        <begin position="31"/>
        <end position="204"/>
    </location>
</feature>
<dbReference type="FunFam" id="2.60.40.10:FF:000650">
    <property type="entry name" value="Mannosidase beta"/>
    <property type="match status" value="1"/>
</dbReference>
<organism evidence="14 15">
    <name type="scientific">Patella caerulea</name>
    <name type="common">Rayed Mediterranean limpet</name>
    <dbReference type="NCBI Taxonomy" id="87958"/>
    <lineage>
        <taxon>Eukaryota</taxon>
        <taxon>Metazoa</taxon>
        <taxon>Spiralia</taxon>
        <taxon>Lophotrochozoa</taxon>
        <taxon>Mollusca</taxon>
        <taxon>Gastropoda</taxon>
        <taxon>Patellogastropoda</taxon>
        <taxon>Patelloidea</taxon>
        <taxon>Patellidae</taxon>
        <taxon>Patella</taxon>
    </lineage>
</organism>
<dbReference type="EC" id="3.2.1.25" evidence="4"/>
<evidence type="ECO:0000256" key="2">
    <source>
        <dbReference type="ARBA" id="ARBA00004371"/>
    </source>
</evidence>